<gene>
    <name evidence="2" type="ORF">PPACK8108_LOCUS23019</name>
</gene>
<organism evidence="2 3">
    <name type="scientific">Phakopsora pachyrhizi</name>
    <name type="common">Asian soybean rust disease fungus</name>
    <dbReference type="NCBI Taxonomy" id="170000"/>
    <lineage>
        <taxon>Eukaryota</taxon>
        <taxon>Fungi</taxon>
        <taxon>Dikarya</taxon>
        <taxon>Basidiomycota</taxon>
        <taxon>Pucciniomycotina</taxon>
        <taxon>Pucciniomycetes</taxon>
        <taxon>Pucciniales</taxon>
        <taxon>Phakopsoraceae</taxon>
        <taxon>Phakopsora</taxon>
    </lineage>
</organism>
<evidence type="ECO:0000313" key="2">
    <source>
        <dbReference type="EMBL" id="CAH7688108.1"/>
    </source>
</evidence>
<feature type="region of interest" description="Disordered" evidence="1">
    <location>
        <begin position="571"/>
        <end position="599"/>
    </location>
</feature>
<evidence type="ECO:0008006" key="4">
    <source>
        <dbReference type="Google" id="ProtNLM"/>
    </source>
</evidence>
<dbReference type="EMBL" id="CALTRL010005954">
    <property type="protein sequence ID" value="CAH7688108.1"/>
    <property type="molecule type" value="Genomic_DNA"/>
</dbReference>
<name>A0AAV0BN10_PHAPC</name>
<dbReference type="AlphaFoldDB" id="A0AAV0BN10"/>
<keyword evidence="3" id="KW-1185">Reference proteome</keyword>
<proteinExistence type="predicted"/>
<protein>
    <recommendedName>
        <fullName evidence="4">CCHC-type domain-containing protein</fullName>
    </recommendedName>
</protein>
<feature type="region of interest" description="Disordered" evidence="1">
    <location>
        <begin position="292"/>
        <end position="315"/>
    </location>
</feature>
<evidence type="ECO:0000313" key="3">
    <source>
        <dbReference type="Proteomes" id="UP001153365"/>
    </source>
</evidence>
<evidence type="ECO:0000256" key="1">
    <source>
        <dbReference type="SAM" id="MobiDB-lite"/>
    </source>
</evidence>
<feature type="region of interest" description="Disordered" evidence="1">
    <location>
        <begin position="1"/>
        <end position="25"/>
    </location>
</feature>
<accession>A0AAV0BN10</accession>
<reference evidence="2" key="1">
    <citation type="submission" date="2022-06" db="EMBL/GenBank/DDBJ databases">
        <authorList>
            <consortium name="SYNGENTA / RWTH Aachen University"/>
        </authorList>
    </citation>
    <scope>NUCLEOTIDE SEQUENCE</scope>
</reference>
<comment type="caution">
    <text evidence="2">The sequence shown here is derived from an EMBL/GenBank/DDBJ whole genome shotgun (WGS) entry which is preliminary data.</text>
</comment>
<dbReference type="Proteomes" id="UP001153365">
    <property type="component" value="Unassembled WGS sequence"/>
</dbReference>
<sequence length="732" mass="84024">MSYNIVPGKQKATRNDSDENRSAVTSLNPQIQKLLDKISEILSQCSSLSSSSEFSAAGKSKFFRDASGLELKFNDLILIHHKINEVTVPSWVTCLPKNIGLASAGTPKAAEWLVLYLDRLKSYRINLRDYWVTDIQPKPTLHIAKHMEDIIRLFGTPSVYLAWSGERRALREVLGGFCWIFLAFEDEGVAVEGNEWLHLKEEQKLGGGAHQSQSSWSKTTGAMDFFYGGVQRFRKLCRRSTEPDRGSTEVGGGFITEASRRLWRAAPEVFYGGSRRFIWSLKRKEEEVKELPERRHNFPKKKSKAWEERSTETGRALAQEAAGKTSRRVYKSTREERRVSRGYQEERKWFPSISAPLRRILFLFLNPGRMSGLGGTEAGPAGPSRSEATIRKVVNIPKEEKLIFDGKGFHQFLHLFEMQLRMKGQRTMTRDLKEEVMEMKGWREIYWGKLVKEMKARWGRYRPAPRYTIQEFWTAVDGWEKKGGVSSKGKYEERKEQTFRNEDEACPLLWRALSKELQEMAKFSLIKGKKMVENRSGGYSFSTLKELKLAVNAEMKFKGEIIREELNKKRNKYRGKDREESKKDEEKKKEPEAVDNQAKKLDQMTDILKSFIGQTVERITEEGREVYEARGSGSFVCCYCGMQGHASTRCPRVEKDIKNGLLTDNTRVHYDRTRTFRSVVTAHSSKVPLEKFTTQGAELLGPRVQEPGIIHLPEPLHAKEDSFVSPIVRVVS</sequence>